<dbReference type="PANTHER" id="PTHR30520:SF2">
    <property type="entry name" value="INNER MEMBRANE PROTEIN YFDC"/>
    <property type="match status" value="1"/>
</dbReference>
<evidence type="ECO:0000256" key="2">
    <source>
        <dbReference type="ARBA" id="ARBA00022692"/>
    </source>
</evidence>
<evidence type="ECO:0000256" key="6">
    <source>
        <dbReference type="SAM" id="Phobius"/>
    </source>
</evidence>
<reference evidence="7 8" key="1">
    <citation type="submission" date="2021-07" db="EMBL/GenBank/DDBJ databases">
        <title>Alteriqipengyuania abyssalis NZ-12B nov, sp.nov isolated from deep sea sponge in pacific ocean.</title>
        <authorList>
            <person name="Tareen S."/>
            <person name="Wink J."/>
        </authorList>
    </citation>
    <scope>NUCLEOTIDE SEQUENCE [LARGE SCALE GENOMIC DNA]</scope>
    <source>
        <strain evidence="7 8">NZ-12B</strain>
    </source>
</reference>
<feature type="transmembrane region" description="Helical" evidence="6">
    <location>
        <begin position="98"/>
        <end position="117"/>
    </location>
</feature>
<dbReference type="Gene3D" id="1.20.1080.10">
    <property type="entry name" value="Glycerol uptake facilitator protein"/>
    <property type="match status" value="1"/>
</dbReference>
<proteinExistence type="predicted"/>
<dbReference type="EMBL" id="JAHWXP010000002">
    <property type="protein sequence ID" value="MBY8337089.1"/>
    <property type="molecule type" value="Genomic_DNA"/>
</dbReference>
<evidence type="ECO:0000256" key="1">
    <source>
        <dbReference type="ARBA" id="ARBA00004141"/>
    </source>
</evidence>
<evidence type="ECO:0000256" key="5">
    <source>
        <dbReference type="SAM" id="MobiDB-lite"/>
    </source>
</evidence>
<evidence type="ECO:0000313" key="7">
    <source>
        <dbReference type="EMBL" id="MBY8337089.1"/>
    </source>
</evidence>
<dbReference type="InterPro" id="IPR023271">
    <property type="entry name" value="Aquaporin-like"/>
</dbReference>
<keyword evidence="2 6" id="KW-0812">Transmembrane</keyword>
<name>A0ABS7PDD7_9SPHN</name>
<evidence type="ECO:0000256" key="3">
    <source>
        <dbReference type="ARBA" id="ARBA00022989"/>
    </source>
</evidence>
<dbReference type="Proteomes" id="UP000759298">
    <property type="component" value="Unassembled WGS sequence"/>
</dbReference>
<sequence length="312" mass="33759">MAEEEGADQDQADGVDAAKESGHDIVREDLDDHEREIVSSHEVASARLVHEIIRQRGIDELERPASSLLWSAIAAGFVIGLSPYAIGIFTAEVPDGPWMPLLMALGYSIGFIAVIAGRLQLFTESTITAVIPLATTPCWRNFNRTMRLWAIVLAGNMVGTFAFGLFVHFNIAGQPEIGQQITLASLDAITHQMSSPFLKGIPAGFMLAALVWAMPNLERQEIFIIAAITGLMHLGGVAHSIVGSAELWIIMLDGKIGVAQGLFGFLVPAVLGNVVGGGLLFALLAHAQVVPELDNGYVYGEERPRTRRNRRR</sequence>
<feature type="transmembrane region" description="Helical" evidence="6">
    <location>
        <begin position="197"/>
        <end position="215"/>
    </location>
</feature>
<dbReference type="PANTHER" id="PTHR30520">
    <property type="entry name" value="FORMATE TRANSPORTER-RELATED"/>
    <property type="match status" value="1"/>
</dbReference>
<accession>A0ABS7PDD7</accession>
<comment type="caution">
    <text evidence="7">The sequence shown here is derived from an EMBL/GenBank/DDBJ whole genome shotgun (WGS) entry which is preliminary data.</text>
</comment>
<comment type="subcellular location">
    <subcellularLocation>
        <location evidence="1">Membrane</location>
        <topology evidence="1">Multi-pass membrane protein</topology>
    </subcellularLocation>
</comment>
<feature type="region of interest" description="Disordered" evidence="5">
    <location>
        <begin position="1"/>
        <end position="24"/>
    </location>
</feature>
<evidence type="ECO:0000256" key="4">
    <source>
        <dbReference type="ARBA" id="ARBA00023136"/>
    </source>
</evidence>
<keyword evidence="4 6" id="KW-0472">Membrane</keyword>
<dbReference type="RefSeq" id="WP_222824666.1">
    <property type="nucleotide sequence ID" value="NZ_JAHWXP010000002.1"/>
</dbReference>
<evidence type="ECO:0000313" key="8">
    <source>
        <dbReference type="Proteomes" id="UP000759298"/>
    </source>
</evidence>
<dbReference type="Pfam" id="PF01226">
    <property type="entry name" value="Form_Nir_trans"/>
    <property type="match status" value="1"/>
</dbReference>
<gene>
    <name evidence="7" type="ORF">KYN89_08500</name>
</gene>
<dbReference type="InterPro" id="IPR000292">
    <property type="entry name" value="For/NO2_transpt"/>
</dbReference>
<feature type="compositionally biased region" description="Acidic residues" evidence="5">
    <location>
        <begin position="1"/>
        <end position="13"/>
    </location>
</feature>
<feature type="transmembrane region" description="Helical" evidence="6">
    <location>
        <begin position="68"/>
        <end position="86"/>
    </location>
</feature>
<keyword evidence="8" id="KW-1185">Reference proteome</keyword>
<feature type="transmembrane region" description="Helical" evidence="6">
    <location>
        <begin position="262"/>
        <end position="285"/>
    </location>
</feature>
<feature type="transmembrane region" description="Helical" evidence="6">
    <location>
        <begin position="222"/>
        <end position="242"/>
    </location>
</feature>
<feature type="transmembrane region" description="Helical" evidence="6">
    <location>
        <begin position="148"/>
        <end position="169"/>
    </location>
</feature>
<organism evidence="7 8">
    <name type="scientific">Alteriqipengyuania abyssalis</name>
    <dbReference type="NCBI Taxonomy" id="2860200"/>
    <lineage>
        <taxon>Bacteria</taxon>
        <taxon>Pseudomonadati</taxon>
        <taxon>Pseudomonadota</taxon>
        <taxon>Alphaproteobacteria</taxon>
        <taxon>Sphingomonadales</taxon>
        <taxon>Erythrobacteraceae</taxon>
        <taxon>Alteriqipengyuania</taxon>
    </lineage>
</organism>
<protein>
    <submittedName>
        <fullName evidence="7">Formate/nitrite transporter family protein</fullName>
    </submittedName>
</protein>
<keyword evidence="3 6" id="KW-1133">Transmembrane helix</keyword>